<sequence>MSESRWVCRTVRRRQGGRPIGSTRSLGPRLPNLHSRFIRGPFAGRE</sequence>
<organism evidence="1 2">
    <name type="scientific">Dokdonella koreensis DS-123</name>
    <dbReference type="NCBI Taxonomy" id="1300342"/>
    <lineage>
        <taxon>Bacteria</taxon>
        <taxon>Pseudomonadati</taxon>
        <taxon>Pseudomonadota</taxon>
        <taxon>Gammaproteobacteria</taxon>
        <taxon>Lysobacterales</taxon>
        <taxon>Rhodanobacteraceae</taxon>
        <taxon>Dokdonella</taxon>
    </lineage>
</organism>
<keyword evidence="2" id="KW-1185">Reference proteome</keyword>
<dbReference type="AlphaFoldDB" id="A0A160DYL2"/>
<name>A0A160DYL2_9GAMM</name>
<proteinExistence type="predicted"/>
<reference evidence="1 2" key="1">
    <citation type="submission" date="2016-04" db="EMBL/GenBank/DDBJ databases">
        <title>Complete genome sequence of Dokdonella koreensis DS-123T.</title>
        <authorList>
            <person name="Kim J.F."/>
            <person name="Lee H."/>
            <person name="Kwak M.-J."/>
        </authorList>
    </citation>
    <scope>NUCLEOTIDE SEQUENCE [LARGE SCALE GENOMIC DNA]</scope>
    <source>
        <strain evidence="1 2">DS-123</strain>
    </source>
</reference>
<dbReference type="Proteomes" id="UP000076830">
    <property type="component" value="Chromosome"/>
</dbReference>
<evidence type="ECO:0000313" key="1">
    <source>
        <dbReference type="EMBL" id="ANB19153.1"/>
    </source>
</evidence>
<dbReference type="KEGG" id="dko:I596_3163"/>
<dbReference type="EMBL" id="CP015249">
    <property type="protein sequence ID" value="ANB19153.1"/>
    <property type="molecule type" value="Genomic_DNA"/>
</dbReference>
<gene>
    <name evidence="1" type="ORF">I596_3163</name>
</gene>
<evidence type="ECO:0000313" key="2">
    <source>
        <dbReference type="Proteomes" id="UP000076830"/>
    </source>
</evidence>
<accession>A0A160DYL2</accession>
<protein>
    <submittedName>
        <fullName evidence="1">Uncharacterized protein</fullName>
    </submittedName>
</protein>